<feature type="transmembrane region" description="Helical" evidence="1">
    <location>
        <begin position="23"/>
        <end position="44"/>
    </location>
</feature>
<comment type="caution">
    <text evidence="2">The sequence shown here is derived from an EMBL/GenBank/DDBJ whole genome shotgun (WGS) entry which is preliminary data.</text>
</comment>
<proteinExistence type="predicted"/>
<protein>
    <submittedName>
        <fullName evidence="2">Uncharacterized protein</fullName>
    </submittedName>
</protein>
<dbReference type="Proteomes" id="UP000276133">
    <property type="component" value="Unassembled WGS sequence"/>
</dbReference>
<name>A0A3M7QT38_BRAPC</name>
<dbReference type="EMBL" id="REGN01005161">
    <property type="protein sequence ID" value="RNA14556.1"/>
    <property type="molecule type" value="Genomic_DNA"/>
</dbReference>
<sequence>MLSHLNNTTNGNEKQPNFEFNKIIYILLYINIPTTETLICRKLFFGKFLKSRYPAHIYFRLNQKLLRLKIFANFYNRKK</sequence>
<dbReference type="AlphaFoldDB" id="A0A3M7QT38"/>
<keyword evidence="1" id="KW-0472">Membrane</keyword>
<reference evidence="2 3" key="1">
    <citation type="journal article" date="2018" name="Sci. Rep.">
        <title>Genomic signatures of local adaptation to the degree of environmental predictability in rotifers.</title>
        <authorList>
            <person name="Franch-Gras L."/>
            <person name="Hahn C."/>
            <person name="Garcia-Roger E.M."/>
            <person name="Carmona M.J."/>
            <person name="Serra M."/>
            <person name="Gomez A."/>
        </authorList>
    </citation>
    <scope>NUCLEOTIDE SEQUENCE [LARGE SCALE GENOMIC DNA]</scope>
    <source>
        <strain evidence="2">HYR1</strain>
    </source>
</reference>
<evidence type="ECO:0000256" key="1">
    <source>
        <dbReference type="SAM" id="Phobius"/>
    </source>
</evidence>
<organism evidence="2 3">
    <name type="scientific">Brachionus plicatilis</name>
    <name type="common">Marine rotifer</name>
    <name type="synonym">Brachionus muelleri</name>
    <dbReference type="NCBI Taxonomy" id="10195"/>
    <lineage>
        <taxon>Eukaryota</taxon>
        <taxon>Metazoa</taxon>
        <taxon>Spiralia</taxon>
        <taxon>Gnathifera</taxon>
        <taxon>Rotifera</taxon>
        <taxon>Eurotatoria</taxon>
        <taxon>Monogononta</taxon>
        <taxon>Pseudotrocha</taxon>
        <taxon>Ploima</taxon>
        <taxon>Brachionidae</taxon>
        <taxon>Brachionus</taxon>
    </lineage>
</organism>
<keyword evidence="1" id="KW-0812">Transmembrane</keyword>
<keyword evidence="1" id="KW-1133">Transmembrane helix</keyword>
<evidence type="ECO:0000313" key="2">
    <source>
        <dbReference type="EMBL" id="RNA14556.1"/>
    </source>
</evidence>
<keyword evidence="3" id="KW-1185">Reference proteome</keyword>
<evidence type="ECO:0000313" key="3">
    <source>
        <dbReference type="Proteomes" id="UP000276133"/>
    </source>
</evidence>
<gene>
    <name evidence="2" type="ORF">BpHYR1_007611</name>
</gene>
<accession>A0A3M7QT38</accession>